<evidence type="ECO:0000313" key="3">
    <source>
        <dbReference type="EMBL" id="KAK7242660.1"/>
    </source>
</evidence>
<gene>
    <name evidence="3" type="ORF">SO694_00016240</name>
</gene>
<feature type="compositionally biased region" description="Basic and acidic residues" evidence="1">
    <location>
        <begin position="123"/>
        <end position="135"/>
    </location>
</feature>
<accession>A0ABR1G1Y1</accession>
<feature type="signal peptide" evidence="2">
    <location>
        <begin position="1"/>
        <end position="18"/>
    </location>
</feature>
<feature type="region of interest" description="Disordered" evidence="1">
    <location>
        <begin position="117"/>
        <end position="141"/>
    </location>
</feature>
<keyword evidence="2" id="KW-0732">Signal</keyword>
<comment type="caution">
    <text evidence="3">The sequence shown here is derived from an EMBL/GenBank/DDBJ whole genome shotgun (WGS) entry which is preliminary data.</text>
</comment>
<evidence type="ECO:0000313" key="4">
    <source>
        <dbReference type="Proteomes" id="UP001363151"/>
    </source>
</evidence>
<keyword evidence="4" id="KW-1185">Reference proteome</keyword>
<reference evidence="3 4" key="1">
    <citation type="submission" date="2024-03" db="EMBL/GenBank/DDBJ databases">
        <title>Aureococcus anophagefferens CCMP1851 and Kratosvirus quantuckense: Draft genome of a second virus-susceptible host strain in the model system.</title>
        <authorList>
            <person name="Chase E."/>
            <person name="Truchon A.R."/>
            <person name="Schepens W."/>
            <person name="Wilhelm S.W."/>
        </authorList>
    </citation>
    <scope>NUCLEOTIDE SEQUENCE [LARGE SCALE GENOMIC DNA]</scope>
    <source>
        <strain evidence="3 4">CCMP1851</strain>
    </source>
</reference>
<feature type="compositionally biased region" description="Basic residues" evidence="1">
    <location>
        <begin position="29"/>
        <end position="38"/>
    </location>
</feature>
<feature type="chain" id="PRO_5045790621" evidence="2">
    <location>
        <begin position="19"/>
        <end position="141"/>
    </location>
</feature>
<evidence type="ECO:0000256" key="1">
    <source>
        <dbReference type="SAM" id="MobiDB-lite"/>
    </source>
</evidence>
<sequence length="141" mass="14562">MLRRALLLLAALAAPAHGLAKGGGFATKAKPKKEKKPKAAAPPPPLPAGMGDVAVERTSVVADGAPAPQFVGSFLMADEGVVDGVCAAMYVEDYPYAGAYGPWSLTSRTNIQLYPPSGGYKTYHTERTGKGEPEGRGTSSS</sequence>
<organism evidence="3 4">
    <name type="scientific">Aureococcus anophagefferens</name>
    <name type="common">Harmful bloom alga</name>
    <dbReference type="NCBI Taxonomy" id="44056"/>
    <lineage>
        <taxon>Eukaryota</taxon>
        <taxon>Sar</taxon>
        <taxon>Stramenopiles</taxon>
        <taxon>Ochrophyta</taxon>
        <taxon>Pelagophyceae</taxon>
        <taxon>Pelagomonadales</taxon>
        <taxon>Pelagomonadaceae</taxon>
        <taxon>Aureococcus</taxon>
    </lineage>
</organism>
<evidence type="ECO:0000256" key="2">
    <source>
        <dbReference type="SAM" id="SignalP"/>
    </source>
</evidence>
<protein>
    <submittedName>
        <fullName evidence="3">Uncharacterized protein</fullName>
    </submittedName>
</protein>
<dbReference type="EMBL" id="JBBJCI010000141">
    <property type="protein sequence ID" value="KAK7242660.1"/>
    <property type="molecule type" value="Genomic_DNA"/>
</dbReference>
<feature type="region of interest" description="Disordered" evidence="1">
    <location>
        <begin position="22"/>
        <end position="52"/>
    </location>
</feature>
<dbReference type="Proteomes" id="UP001363151">
    <property type="component" value="Unassembled WGS sequence"/>
</dbReference>
<proteinExistence type="predicted"/>
<name>A0ABR1G1Y1_AURAN</name>